<dbReference type="InterPro" id="IPR007219">
    <property type="entry name" value="XnlR_reg_dom"/>
</dbReference>
<evidence type="ECO:0000313" key="9">
    <source>
        <dbReference type="EMBL" id="KAJ9142435.1"/>
    </source>
</evidence>
<dbReference type="InterPro" id="IPR001138">
    <property type="entry name" value="Zn2Cys6_DnaBD"/>
</dbReference>
<dbReference type="InterPro" id="IPR036864">
    <property type="entry name" value="Zn2-C6_fun-type_DNA-bd_sf"/>
</dbReference>
<dbReference type="GO" id="GO:0000978">
    <property type="term" value="F:RNA polymerase II cis-regulatory region sequence-specific DNA binding"/>
    <property type="evidence" value="ECO:0007669"/>
    <property type="project" value="TreeGrafter"/>
</dbReference>
<dbReference type="Gene3D" id="4.10.240.10">
    <property type="entry name" value="Zn(2)-C6 fungal-type DNA-binding domain"/>
    <property type="match status" value="1"/>
</dbReference>
<evidence type="ECO:0000256" key="2">
    <source>
        <dbReference type="ARBA" id="ARBA00022833"/>
    </source>
</evidence>
<organism evidence="9 10">
    <name type="scientific">Pleurostoma richardsiae</name>
    <dbReference type="NCBI Taxonomy" id="41990"/>
    <lineage>
        <taxon>Eukaryota</taxon>
        <taxon>Fungi</taxon>
        <taxon>Dikarya</taxon>
        <taxon>Ascomycota</taxon>
        <taxon>Pezizomycotina</taxon>
        <taxon>Sordariomycetes</taxon>
        <taxon>Sordariomycetidae</taxon>
        <taxon>Calosphaeriales</taxon>
        <taxon>Pleurostomataceae</taxon>
        <taxon>Pleurostoma</taxon>
    </lineage>
</organism>
<dbReference type="PROSITE" id="PS50048">
    <property type="entry name" value="ZN2_CY6_FUNGAL_2"/>
    <property type="match status" value="1"/>
</dbReference>
<keyword evidence="6" id="KW-0539">Nucleus</keyword>
<keyword evidence="1" id="KW-0479">Metal-binding</keyword>
<comment type="caution">
    <text evidence="9">The sequence shown here is derived from an EMBL/GenBank/DDBJ whole genome shotgun (WGS) entry which is preliminary data.</text>
</comment>
<proteinExistence type="predicted"/>
<dbReference type="Pfam" id="PF00172">
    <property type="entry name" value="Zn_clus"/>
    <property type="match status" value="1"/>
</dbReference>
<keyword evidence="10" id="KW-1185">Reference proteome</keyword>
<dbReference type="GO" id="GO:0008270">
    <property type="term" value="F:zinc ion binding"/>
    <property type="evidence" value="ECO:0007669"/>
    <property type="project" value="InterPro"/>
</dbReference>
<gene>
    <name evidence="9" type="ORF">NKR23_g7269</name>
</gene>
<dbReference type="PROSITE" id="PS00463">
    <property type="entry name" value="ZN2_CY6_FUNGAL_1"/>
    <property type="match status" value="1"/>
</dbReference>
<dbReference type="GO" id="GO:0001228">
    <property type="term" value="F:DNA-binding transcription activator activity, RNA polymerase II-specific"/>
    <property type="evidence" value="ECO:0007669"/>
    <property type="project" value="TreeGrafter"/>
</dbReference>
<evidence type="ECO:0000256" key="5">
    <source>
        <dbReference type="ARBA" id="ARBA00023163"/>
    </source>
</evidence>
<evidence type="ECO:0000256" key="4">
    <source>
        <dbReference type="ARBA" id="ARBA00023125"/>
    </source>
</evidence>
<keyword evidence="5" id="KW-0804">Transcription</keyword>
<dbReference type="SMART" id="SM00906">
    <property type="entry name" value="Fungal_trans"/>
    <property type="match status" value="1"/>
</dbReference>
<evidence type="ECO:0000256" key="7">
    <source>
        <dbReference type="SAM" id="MobiDB-lite"/>
    </source>
</evidence>
<dbReference type="CDD" id="cd12148">
    <property type="entry name" value="fungal_TF_MHR"/>
    <property type="match status" value="1"/>
</dbReference>
<evidence type="ECO:0000313" key="10">
    <source>
        <dbReference type="Proteomes" id="UP001174694"/>
    </source>
</evidence>
<evidence type="ECO:0000259" key="8">
    <source>
        <dbReference type="PROSITE" id="PS50048"/>
    </source>
</evidence>
<dbReference type="CDD" id="cd00067">
    <property type="entry name" value="GAL4"/>
    <property type="match status" value="1"/>
</dbReference>
<dbReference type="SUPFAM" id="SSF57701">
    <property type="entry name" value="Zn2/Cys6 DNA-binding domain"/>
    <property type="match status" value="1"/>
</dbReference>
<keyword evidence="2" id="KW-0862">Zinc</keyword>
<dbReference type="PANTHER" id="PTHR31944">
    <property type="entry name" value="HEME-RESPONSIVE ZINC FINGER TRANSCRIPTION FACTOR HAP1"/>
    <property type="match status" value="1"/>
</dbReference>
<evidence type="ECO:0000256" key="1">
    <source>
        <dbReference type="ARBA" id="ARBA00022723"/>
    </source>
</evidence>
<dbReference type="SMART" id="SM00066">
    <property type="entry name" value="GAL4"/>
    <property type="match status" value="1"/>
</dbReference>
<dbReference type="AlphaFoldDB" id="A0AA38VH12"/>
<feature type="region of interest" description="Disordered" evidence="7">
    <location>
        <begin position="1"/>
        <end position="23"/>
    </location>
</feature>
<dbReference type="Proteomes" id="UP001174694">
    <property type="component" value="Unassembled WGS sequence"/>
</dbReference>
<dbReference type="InterPro" id="IPR051430">
    <property type="entry name" value="Fungal_TF_Env_Response"/>
</dbReference>
<feature type="domain" description="Zn(2)-C6 fungal-type" evidence="8">
    <location>
        <begin position="28"/>
        <end position="59"/>
    </location>
</feature>
<keyword evidence="4" id="KW-0238">DNA-binding</keyword>
<evidence type="ECO:0000256" key="3">
    <source>
        <dbReference type="ARBA" id="ARBA00023015"/>
    </source>
</evidence>
<dbReference type="EMBL" id="JANBVO010000022">
    <property type="protein sequence ID" value="KAJ9142435.1"/>
    <property type="molecule type" value="Genomic_DNA"/>
</dbReference>
<dbReference type="GO" id="GO:0005634">
    <property type="term" value="C:nucleus"/>
    <property type="evidence" value="ECO:0007669"/>
    <property type="project" value="TreeGrafter"/>
</dbReference>
<dbReference type="GO" id="GO:0006351">
    <property type="term" value="P:DNA-templated transcription"/>
    <property type="evidence" value="ECO:0007669"/>
    <property type="project" value="InterPro"/>
</dbReference>
<keyword evidence="3" id="KW-0805">Transcription regulation</keyword>
<dbReference type="PANTHER" id="PTHR31944:SF131">
    <property type="entry name" value="HEME-RESPONSIVE ZINC FINGER TRANSCRIPTION FACTOR HAP1"/>
    <property type="match status" value="1"/>
</dbReference>
<dbReference type="Pfam" id="PF04082">
    <property type="entry name" value="Fungal_trans"/>
    <property type="match status" value="1"/>
</dbReference>
<sequence length="669" mass="74891">MPSQGAPSPVRAVKQARGPHRRSRIPLSCDPCRTRKLKCNREQPCQNCMTRGEQATCKFRGPKNGVTPITLADTNGDAMRQRIDHLEDLVKRLIAERREISSPSEHVVYTPESSNSKAELHQTVVESDAPDAAGAMETMMDGIHSVYLGGDDCFRPPPSHMVDGSSLLFSQVKPIERIEILSSLPPKPEVGRMISHFFDRQAFPIAVPPILHEPTFMREFNEHWRDPSQTNFIWLGLLFSILGITMLAYHQYGEPPEYEGISESLFQLYRMRTAQCLLSGDIAKCLPYTVETLRLNATAELNRKDDNRRGLWIMTGVVVRAAINMGYHRDPSHSPGISALKAEYRRRIWLSVISMDDMASFLGGFPRMMPAIHSDTMEPRNLYDWELSEDTAILPPSRPLTESTPVTYLIVKGRLFRALGRVADLNSSPSLGPYEIVLEIDHAVYRAYEDFPPHMKAPPSGDNGDPIRTTANFSNLSLLGMYHKGMCILHRRFMAKGSVDSRFKFSRDRCVSSALALLASQQGLEPSFYELSQTRQMLTLAAMVLFLELELRRKAPNTEAIPDSALLLQALEKSCAYLAEGMDSCDEAQRVHQFLVGMLSSFHTGAETATGAAQTVSPQTPSELSGIRLDFDAPNGIYSFDKDLSSTEFDWATWDAFIEESSFDTGPIY</sequence>
<name>A0AA38VH12_9PEZI</name>
<reference evidence="9" key="1">
    <citation type="submission" date="2022-07" db="EMBL/GenBank/DDBJ databases">
        <title>Fungi with potential for degradation of polypropylene.</title>
        <authorList>
            <person name="Gostincar C."/>
        </authorList>
    </citation>
    <scope>NUCLEOTIDE SEQUENCE</scope>
    <source>
        <strain evidence="9">EXF-13308</strain>
    </source>
</reference>
<accession>A0AA38VH12</accession>
<evidence type="ECO:0000256" key="6">
    <source>
        <dbReference type="ARBA" id="ARBA00023242"/>
    </source>
</evidence>
<protein>
    <recommendedName>
        <fullName evidence="8">Zn(2)-C6 fungal-type domain-containing protein</fullName>
    </recommendedName>
</protein>